<dbReference type="InterPro" id="IPR036735">
    <property type="entry name" value="NGN_dom_sf"/>
</dbReference>
<reference evidence="4" key="1">
    <citation type="submission" date="2022-07" db="EMBL/GenBank/DDBJ databases">
        <title>Genome Sequence of Agrocybe chaxingu.</title>
        <authorList>
            <person name="Buettner E."/>
        </authorList>
    </citation>
    <scope>NUCLEOTIDE SEQUENCE</scope>
    <source>
        <strain evidence="4">MP-N11</strain>
    </source>
</reference>
<evidence type="ECO:0000256" key="1">
    <source>
        <dbReference type="SAM" id="Coils"/>
    </source>
</evidence>
<feature type="domain" description="KOW" evidence="3">
    <location>
        <begin position="335"/>
        <end position="362"/>
    </location>
</feature>
<feature type="compositionally biased region" description="Basic and acidic residues" evidence="2">
    <location>
        <begin position="1022"/>
        <end position="1037"/>
    </location>
</feature>
<evidence type="ECO:0000313" key="4">
    <source>
        <dbReference type="EMBL" id="KAJ3503180.1"/>
    </source>
</evidence>
<dbReference type="GO" id="GO:0032784">
    <property type="term" value="P:regulation of DNA-templated transcription elongation"/>
    <property type="evidence" value="ECO:0007669"/>
    <property type="project" value="InterPro"/>
</dbReference>
<organism evidence="4 5">
    <name type="scientific">Agrocybe chaxingu</name>
    <dbReference type="NCBI Taxonomy" id="84603"/>
    <lineage>
        <taxon>Eukaryota</taxon>
        <taxon>Fungi</taxon>
        <taxon>Dikarya</taxon>
        <taxon>Basidiomycota</taxon>
        <taxon>Agaricomycotina</taxon>
        <taxon>Agaricomycetes</taxon>
        <taxon>Agaricomycetidae</taxon>
        <taxon>Agaricales</taxon>
        <taxon>Agaricineae</taxon>
        <taxon>Strophariaceae</taxon>
        <taxon>Agrocybe</taxon>
    </lineage>
</organism>
<comment type="caution">
    <text evidence="4">The sequence shown here is derived from an EMBL/GenBank/DDBJ whole genome shotgun (WGS) entry which is preliminary data.</text>
</comment>
<protein>
    <recommendedName>
        <fullName evidence="3">KOW domain-containing protein</fullName>
    </recommendedName>
</protein>
<gene>
    <name evidence="4" type="ORF">NLJ89_g8551</name>
</gene>
<feature type="region of interest" description="Disordered" evidence="2">
    <location>
        <begin position="941"/>
        <end position="967"/>
    </location>
</feature>
<feature type="compositionally biased region" description="Basic residues" evidence="2">
    <location>
        <begin position="1285"/>
        <end position="1297"/>
    </location>
</feature>
<proteinExistence type="predicted"/>
<dbReference type="GO" id="GO:0032044">
    <property type="term" value="C:DSIF complex"/>
    <property type="evidence" value="ECO:0007669"/>
    <property type="project" value="TreeGrafter"/>
</dbReference>
<feature type="region of interest" description="Disordered" evidence="2">
    <location>
        <begin position="996"/>
        <end position="1102"/>
    </location>
</feature>
<feature type="region of interest" description="Disordered" evidence="2">
    <location>
        <begin position="1198"/>
        <end position="1303"/>
    </location>
</feature>
<dbReference type="GO" id="GO:0006368">
    <property type="term" value="P:transcription elongation by RNA polymerase II"/>
    <property type="evidence" value="ECO:0007669"/>
    <property type="project" value="TreeGrafter"/>
</dbReference>
<dbReference type="Proteomes" id="UP001148786">
    <property type="component" value="Unassembled WGS sequence"/>
</dbReference>
<feature type="compositionally biased region" description="Acidic residues" evidence="2">
    <location>
        <begin position="942"/>
        <end position="967"/>
    </location>
</feature>
<dbReference type="GO" id="GO:0006357">
    <property type="term" value="P:regulation of transcription by RNA polymerase II"/>
    <property type="evidence" value="ECO:0007669"/>
    <property type="project" value="InterPro"/>
</dbReference>
<dbReference type="InterPro" id="IPR008991">
    <property type="entry name" value="Translation_prot_SH3-like_sf"/>
</dbReference>
<dbReference type="PANTHER" id="PTHR11125">
    <property type="entry name" value="SUPPRESSOR OF TY 5"/>
    <property type="match status" value="1"/>
</dbReference>
<evidence type="ECO:0000313" key="5">
    <source>
        <dbReference type="Proteomes" id="UP001148786"/>
    </source>
</evidence>
<dbReference type="InterPro" id="IPR005824">
    <property type="entry name" value="KOW"/>
</dbReference>
<keyword evidence="1" id="KW-0175">Coiled coil</keyword>
<dbReference type="EMBL" id="JANKHO010001176">
    <property type="protein sequence ID" value="KAJ3503180.1"/>
    <property type="molecule type" value="Genomic_DNA"/>
</dbReference>
<evidence type="ECO:0000256" key="2">
    <source>
        <dbReference type="SAM" id="MobiDB-lite"/>
    </source>
</evidence>
<evidence type="ECO:0000259" key="3">
    <source>
        <dbReference type="SMART" id="SM00739"/>
    </source>
</evidence>
<feature type="compositionally biased region" description="Basic and acidic residues" evidence="2">
    <location>
        <begin position="1084"/>
        <end position="1100"/>
    </location>
</feature>
<dbReference type="Gene3D" id="2.30.30.30">
    <property type="match status" value="2"/>
</dbReference>
<dbReference type="InterPro" id="IPR014722">
    <property type="entry name" value="Rib_uL2_dom2"/>
</dbReference>
<feature type="region of interest" description="Disordered" evidence="2">
    <location>
        <begin position="1119"/>
        <end position="1143"/>
    </location>
</feature>
<feature type="compositionally biased region" description="Low complexity" evidence="2">
    <location>
        <begin position="1198"/>
        <end position="1239"/>
    </location>
</feature>
<dbReference type="InterPro" id="IPR039659">
    <property type="entry name" value="SPT5"/>
</dbReference>
<dbReference type="OrthoDB" id="2686745at2759"/>
<dbReference type="PANTHER" id="PTHR11125:SF7">
    <property type="entry name" value="TRANSCRIPTION ELONGATION FACTOR SPT5"/>
    <property type="match status" value="1"/>
</dbReference>
<feature type="domain" description="KOW" evidence="3">
    <location>
        <begin position="385"/>
        <end position="412"/>
    </location>
</feature>
<keyword evidence="5" id="KW-1185">Reference proteome</keyword>
<sequence length="1606" mass="178612">MSIQRGELRSSKRRRVDTNIFLDLEAATEGGEEESEDDSELEEDEELYGEEEMGRNIAKHRQLQRAVDETKGSYWEDLVKRAKSRARMPDSYNGTFVEGPTTSDCLWEIGCRLGYEEASVFAVMNLTCETGSLEDLAIAVIGRCSIPGRVFAEVKERAQAERLARAIPHLKSVLRPVPPAEMTAILTAKSPYTLTPGTWVSVRDTRSKWRTYRTDTGLIVQCPRSRKLHVLLIPRIQTTSSPSTNSRPEAQPAPTDWIASTFGGSALKSEGPNLYRFRTLTLLSEGFLLIDVDDIDVVTSLDTLPSMEELLTFARSAYLDTQLIELTKSRMALSHCTVGDRVKVIRGDFSGLVGQIRDLSGSEVTVYLETQDCICEVLTRDVRVAFRVGDEVRILSGTHTGQCGWVVKVFPDTANLLCGITVGLHQLQLYSSPIHTRLRRRHRLPWLPNQKDPNAIYIGKRIQVVGKSVYKGYKGSIKNTNAKGTAWVELDARMGQGLVSCCLRDLAILDSDKFSALLIPVAEESPPAPEPMAQSTSIVDSGTCTTPMPPRNLEENLSPAWDPLNSGTCATPMPPRNLDENLSPAWDPLNSSRTPNVSLAASSLNVPHLVSSFGSPNHASAMTWLWDVSLSSMRIRLLLEGHGNRSLEFLEIITADTVRVRHGMSTETVSISSLTAVHPRMKDDLVTFIRGENIGQLFKIKEYKGDTCLVRKVGYKPKRREKDSEVDLVADHLYSKPVPPCGHMIVTLPQLTRLSRAVAFVSLLPTTPVPSHYTMAKTSTVKVQTLVQKYKRQNDEIARKDDRIKHLEGLLAKKKKTTPIPKPKGQAGRQYNLWKAMGISKKRYNRLLKLVKHQASPLLDTRLTIRQQDTCRLKLACTRAIKAYPVFREYQNGWPVRDFLKQWLANSKKKFISLELKEQKAVEKGKDEPDRRAIREYMDTLLELDGEEDEGEEAKEDEEYEEDEEELEDLNLDLDTINIDTDVDFESAFLDISLLDQEDKDLDAEDSGVEYLGEEDSDEEDSDKKDSDEEDSDKKDSDEEDSDEENSDEEGMGREDLDDDDDDKRNKKNKKTTTQLAKKPSMVRPKDAEVEPTGEKERRPVSWQYVSAAKTKAMVEAEEEVQASQTKTTRKTKTVTKPVDAKKATTTVAAKATSKAAQLTNEAAMKTAVQTKAKTAAETKTKTVAETETATAKKLAAAEKAAARKAAAAEKAAARKAAAAEKAAARKAAAAEKAVTDATMPPKGKENVNPTGKETSDKRKRTKTAKAAAAAVQSESEEDPLPARPTKKQRTGTKNRKAGSTSKVEGSLKLTATKASCFIMGPECSLRIPKNAQAQTEHLQELLKAYASEVRPTTAVFIHQELQAIEKNKDMLADARAAGWAMKVDYQSLVTRVHGLEGKASQLFDDYQVLRTSPGFVWVTTQLQEANLSLKDFLKMSNAGKVRMASDVSHAGYYGPGGYEVILTTLRVIYGDKITAQEEKIAKTLAKWDWKNGSSDDDIDKNISKGIYQLDLLSFLTLFVLPFIVASLISEDLLIDDINDAEVIRWDSRLFGNRFHDEDDETSAIAQENMATLNKLENGSILVQGVEKPLALRRKATRKKLDVDNE</sequence>
<accession>A0A9W8JUF9</accession>
<feature type="domain" description="KOW" evidence="3">
    <location>
        <begin position="679"/>
        <end position="706"/>
    </location>
</feature>
<dbReference type="GO" id="GO:0003729">
    <property type="term" value="F:mRNA binding"/>
    <property type="evidence" value="ECO:0007669"/>
    <property type="project" value="TreeGrafter"/>
</dbReference>
<feature type="region of interest" description="Disordered" evidence="2">
    <location>
        <begin position="23"/>
        <end position="55"/>
    </location>
</feature>
<dbReference type="SUPFAM" id="SSF50104">
    <property type="entry name" value="Translation proteins SH3-like domain"/>
    <property type="match status" value="1"/>
</dbReference>
<feature type="compositionally biased region" description="Acidic residues" evidence="2">
    <location>
        <begin position="30"/>
        <end position="51"/>
    </location>
</feature>
<dbReference type="SMART" id="SM00739">
    <property type="entry name" value="KOW"/>
    <property type="match status" value="3"/>
</dbReference>
<name>A0A9W8JUF9_9AGAR</name>
<feature type="coiled-coil region" evidence="1">
    <location>
        <begin position="783"/>
        <end position="810"/>
    </location>
</feature>
<feature type="compositionally biased region" description="Acidic residues" evidence="2">
    <location>
        <begin position="996"/>
        <end position="1021"/>
    </location>
</feature>
<feature type="compositionally biased region" description="Acidic residues" evidence="2">
    <location>
        <begin position="1038"/>
        <end position="1062"/>
    </location>
</feature>
<dbReference type="Gene3D" id="3.30.70.940">
    <property type="entry name" value="NusG, N-terminal domain"/>
    <property type="match status" value="1"/>
</dbReference>